<keyword evidence="2" id="KW-1185">Reference proteome</keyword>
<sequence length="157" mass="17431">EEMAYWPVWRTWGDQERVVAVHARESYRILVTLDRSHSEEGQQQGNPGSRPSRTVVLGAVRILYWDEHIMGGRSSRMCFLSASTAAHSPRSQSQQSPRASMVMSSQISGGRIGRDNQQAVGFIRTHCASLLRIVCQCFEDPSGASSPTSSPPKKEVK</sequence>
<feature type="non-terminal residue" evidence="1">
    <location>
        <position position="1"/>
    </location>
</feature>
<evidence type="ECO:0000313" key="2">
    <source>
        <dbReference type="Proteomes" id="UP000553632"/>
    </source>
</evidence>
<proteinExistence type="predicted"/>
<organism evidence="1 2">
    <name type="scientific">Perkinsus olseni</name>
    <name type="common">Perkinsus atlanticus</name>
    <dbReference type="NCBI Taxonomy" id="32597"/>
    <lineage>
        <taxon>Eukaryota</taxon>
        <taxon>Sar</taxon>
        <taxon>Alveolata</taxon>
        <taxon>Perkinsozoa</taxon>
        <taxon>Perkinsea</taxon>
        <taxon>Perkinsida</taxon>
        <taxon>Perkinsidae</taxon>
        <taxon>Perkinsus</taxon>
    </lineage>
</organism>
<feature type="non-terminal residue" evidence="1">
    <location>
        <position position="157"/>
    </location>
</feature>
<protein>
    <submittedName>
        <fullName evidence="1">Uncharacterized protein</fullName>
    </submittedName>
</protein>
<gene>
    <name evidence="1" type="ORF">FOZ63_013816</name>
</gene>
<dbReference type="EMBL" id="JABANO010016830">
    <property type="protein sequence ID" value="KAF4734518.1"/>
    <property type="molecule type" value="Genomic_DNA"/>
</dbReference>
<name>A0A7J6SNK2_PEROL</name>
<dbReference type="Proteomes" id="UP000553632">
    <property type="component" value="Unassembled WGS sequence"/>
</dbReference>
<comment type="caution">
    <text evidence="1">The sequence shown here is derived from an EMBL/GenBank/DDBJ whole genome shotgun (WGS) entry which is preliminary data.</text>
</comment>
<accession>A0A7J6SNK2</accession>
<dbReference type="AlphaFoldDB" id="A0A7J6SNK2"/>
<evidence type="ECO:0000313" key="1">
    <source>
        <dbReference type="EMBL" id="KAF4734518.1"/>
    </source>
</evidence>
<reference evidence="1 2" key="1">
    <citation type="submission" date="2020-04" db="EMBL/GenBank/DDBJ databases">
        <title>Perkinsus olseni comparative genomics.</title>
        <authorList>
            <person name="Bogema D.R."/>
        </authorList>
    </citation>
    <scope>NUCLEOTIDE SEQUENCE [LARGE SCALE GENOMIC DNA]</scope>
    <source>
        <strain evidence="1 2">ATCC PRA-207</strain>
    </source>
</reference>